<dbReference type="GeneID" id="28860238"/>
<accession>H1V7Y6</accession>
<evidence type="ECO:0000313" key="3">
    <source>
        <dbReference type="EMBL" id="OBR15976.1"/>
    </source>
</evidence>
<dbReference type="Proteomes" id="UP000007174">
    <property type="component" value="Unassembled WGS sequence"/>
</dbReference>
<keyword evidence="5" id="KW-1185">Reference proteome</keyword>
<feature type="region of interest" description="Disordered" evidence="1">
    <location>
        <begin position="1"/>
        <end position="27"/>
    </location>
</feature>
<protein>
    <submittedName>
        <fullName evidence="2">Uncharacterized protein</fullName>
    </submittedName>
</protein>
<evidence type="ECO:0000313" key="2">
    <source>
        <dbReference type="EMBL" id="CCF36338.1"/>
    </source>
</evidence>
<sequence length="92" mass="10543">MENRGWGESVSRILHEEPTSGITTQPIQYQFPHPSLSLLPLFRPHSPSRFGSHRSDRITGQPITSPLNQLHVTKHKCYTQHRLPVTVVYKCT</sequence>
<gene>
    <name evidence="2" type="ORF">CH063_07932</name>
    <name evidence="3" type="ORF">CH63R_01156</name>
</gene>
<reference evidence="5" key="4">
    <citation type="journal article" date="2017" name="BMC Genomics">
        <title>Gapless genome assembly of Colletotrichum higginsianum reveals chromosome structure and association of transposable elements with secondary metabolite gene clusters.</title>
        <authorList>
            <person name="Dallery J.-F."/>
            <person name="Lapalu N."/>
            <person name="Zampounis A."/>
            <person name="Pigne S."/>
            <person name="Luyten I."/>
            <person name="Amselem J."/>
            <person name="Wittenberg A.H.J."/>
            <person name="Zhou S."/>
            <person name="de Queiroz M.V."/>
            <person name="Robin G.P."/>
            <person name="Auger A."/>
            <person name="Hainaut M."/>
            <person name="Henrissat B."/>
            <person name="Kim K.-T."/>
            <person name="Lee Y.-H."/>
            <person name="Lespinet O."/>
            <person name="Schwartz D.C."/>
            <person name="Thon M.R."/>
            <person name="O'Connell R.J."/>
        </authorList>
    </citation>
    <scope>NUCLEOTIDE SEQUENCE [LARGE SCALE GENOMIC DNA]</scope>
    <source>
        <strain evidence="5">IMI 349063</strain>
    </source>
</reference>
<evidence type="ECO:0000313" key="4">
    <source>
        <dbReference type="Proteomes" id="UP000007174"/>
    </source>
</evidence>
<dbReference type="EMBL" id="CACQ02001934">
    <property type="protein sequence ID" value="CCF36338.1"/>
    <property type="molecule type" value="Genomic_DNA"/>
</dbReference>
<dbReference type="VEuPathDB" id="FungiDB:CH63R_01156"/>
<proteinExistence type="predicted"/>
<evidence type="ECO:0000313" key="5">
    <source>
        <dbReference type="Proteomes" id="UP000092177"/>
    </source>
</evidence>
<dbReference type="HOGENOM" id="CLU_2413144_0_0_1"/>
<reference evidence="2" key="1">
    <citation type="submission" date="2011-12" db="EMBL/GenBank/DDBJ databases">
        <title>The genome sequence of Colletotrichum higginsianum IMI 34906.</title>
        <authorList>
            <person name="Ma L.-J."/>
            <person name="O'Connell R."/>
            <person name="van Themaat E.V.L."/>
            <person name="Stueber K."/>
            <person name="Young S.K."/>
            <person name="Zeng Q."/>
            <person name="Gargeya S."/>
            <person name="Fitzgerald M."/>
            <person name="Haas B."/>
            <person name="Abouelleil A."/>
            <person name="Alvarado L."/>
            <person name="Arachchi H.M."/>
            <person name="Berlin A."/>
            <person name="Chapman S.B."/>
            <person name="Gearin G."/>
            <person name="Goldberg J."/>
            <person name="Griggs A."/>
            <person name="Gujja S."/>
            <person name="Hansen M."/>
            <person name="Heiman D."/>
            <person name="Howarth C."/>
            <person name="Larimer J."/>
            <person name="Lui A."/>
            <person name="MacDonald P.J.P."/>
            <person name="McCowen C."/>
            <person name="Montmayeur A."/>
            <person name="Murphy C."/>
            <person name="Neiman D."/>
            <person name="Pearson M."/>
            <person name="Priest M."/>
            <person name="Roberts A."/>
            <person name="Saif S."/>
            <person name="Shea T."/>
            <person name="Sisk P."/>
            <person name="Stolte C."/>
            <person name="Sykes S."/>
            <person name="Wortman J."/>
            <person name="Nusbaum C."/>
            <person name="Birren B."/>
        </authorList>
    </citation>
    <scope>NUCLEOTIDE SEQUENCE [LARGE SCALE GENOMIC DNA]</scope>
    <source>
        <strain evidence="2">IMI 349063</strain>
    </source>
</reference>
<organism evidence="2 4">
    <name type="scientific">Colletotrichum higginsianum (strain IMI 349063)</name>
    <name type="common">Crucifer anthracnose fungus</name>
    <dbReference type="NCBI Taxonomy" id="759273"/>
    <lineage>
        <taxon>Eukaryota</taxon>
        <taxon>Fungi</taxon>
        <taxon>Dikarya</taxon>
        <taxon>Ascomycota</taxon>
        <taxon>Pezizomycotina</taxon>
        <taxon>Sordariomycetes</taxon>
        <taxon>Hypocreomycetidae</taxon>
        <taxon>Glomerellales</taxon>
        <taxon>Glomerellaceae</taxon>
        <taxon>Colletotrichum</taxon>
        <taxon>Colletotrichum destructivum species complex</taxon>
    </lineage>
</organism>
<name>H1V7Y6_COLHI</name>
<dbReference type="EMBL" id="LTAN01000001">
    <property type="protein sequence ID" value="OBR15976.1"/>
    <property type="molecule type" value="Genomic_DNA"/>
</dbReference>
<dbReference type="KEGG" id="chig:CH63R_01156"/>
<dbReference type="Proteomes" id="UP000092177">
    <property type="component" value="Chromosome 1"/>
</dbReference>
<reference evidence="3" key="3">
    <citation type="submission" date="2016-02" db="EMBL/GenBank/DDBJ databases">
        <title>Resequencing and annotation of the Colletotrichum higginsianum genome.</title>
        <authorList>
            <person name="O'Connell R."/>
            <person name="Zambounis A."/>
            <person name="Thon M."/>
            <person name="Dallery J.-F."/>
        </authorList>
    </citation>
    <scope>NUCLEOTIDE SEQUENCE [LARGE SCALE GENOMIC DNA]</scope>
    <source>
        <strain evidence="3">IMI 349063</strain>
    </source>
</reference>
<dbReference type="AlphaFoldDB" id="H1V7Y6"/>
<reference evidence="4" key="2">
    <citation type="journal article" date="2012" name="Nat. Genet.">
        <title>Lifestyle transitions in plant pathogenic Colletotrichum fungi deciphered by genome and transcriptome analyses.</title>
        <authorList>
            <person name="O'Connell R.J."/>
            <person name="Thon M.R."/>
            <person name="Hacquard S."/>
            <person name="Amyotte S.G."/>
            <person name="Kleemann J."/>
            <person name="Torres M.F."/>
            <person name="Damm U."/>
            <person name="Buiate E.A."/>
            <person name="Epstein L."/>
            <person name="Alkan N."/>
            <person name="Altmueller J."/>
            <person name="Alvarado-Balderrama L."/>
            <person name="Bauser C.A."/>
            <person name="Becker C."/>
            <person name="Birren B.W."/>
            <person name="Chen Z."/>
            <person name="Choi J."/>
            <person name="Crouch J.A."/>
            <person name="Duvick J.P."/>
            <person name="Farman M.A."/>
            <person name="Gan P."/>
            <person name="Heiman D."/>
            <person name="Henrissat B."/>
            <person name="Howard R.J."/>
            <person name="Kabbage M."/>
            <person name="Koch C."/>
            <person name="Kracher B."/>
            <person name="Kubo Y."/>
            <person name="Law A.D."/>
            <person name="Lebrun M.-H."/>
            <person name="Lee Y.-H."/>
            <person name="Miyara I."/>
            <person name="Moore N."/>
            <person name="Neumann U."/>
            <person name="Nordstroem K."/>
            <person name="Panaccione D.G."/>
            <person name="Panstruga R."/>
            <person name="Place M."/>
            <person name="Proctor R.H."/>
            <person name="Prusky D."/>
            <person name="Rech G."/>
            <person name="Reinhardt R."/>
            <person name="Rollins J.A."/>
            <person name="Rounsley S."/>
            <person name="Schardl C.L."/>
            <person name="Schwartz D.C."/>
            <person name="Shenoy N."/>
            <person name="Shirasu K."/>
            <person name="Sikhakolli U.R."/>
            <person name="Stueber K."/>
            <person name="Sukno S.A."/>
            <person name="Sweigard J.A."/>
            <person name="Takano Y."/>
            <person name="Takahara H."/>
            <person name="Trail F."/>
            <person name="van der Does H.C."/>
            <person name="Voll L.M."/>
            <person name="Will I."/>
            <person name="Young S."/>
            <person name="Zeng Q."/>
            <person name="Zhang J."/>
            <person name="Zhou S."/>
            <person name="Dickman M.B."/>
            <person name="Schulze-Lefert P."/>
            <person name="Ver Loren van Themaat E."/>
            <person name="Ma L.-J."/>
            <person name="Vaillancourt L.J."/>
        </authorList>
    </citation>
    <scope>NUCLEOTIDE SEQUENCE [LARGE SCALE GENOMIC DNA]</scope>
    <source>
        <strain evidence="4">IMI 349063</strain>
    </source>
</reference>
<dbReference type="RefSeq" id="XP_018164493.1">
    <property type="nucleotide sequence ID" value="XM_018296131.1"/>
</dbReference>
<evidence type="ECO:0000256" key="1">
    <source>
        <dbReference type="SAM" id="MobiDB-lite"/>
    </source>
</evidence>